<evidence type="ECO:0000313" key="1">
    <source>
        <dbReference type="EMBL" id="GFH30768.1"/>
    </source>
</evidence>
<proteinExistence type="predicted"/>
<accession>A0A6A0ADM7</accession>
<gene>
    <name evidence="1" type="ORF">HaLaN_29686</name>
</gene>
<dbReference type="AlphaFoldDB" id="A0A6A0ADM7"/>
<sequence>MATGDLASLLRSRALHPDCHLELGCWLGLSHAANTCGLARDAAALAAHPGGFSCLMLGQASWPGGGGEGAQQCP</sequence>
<reference evidence="1 2" key="1">
    <citation type="submission" date="2020-02" db="EMBL/GenBank/DDBJ databases">
        <title>Draft genome sequence of Haematococcus lacustris strain NIES-144.</title>
        <authorList>
            <person name="Morimoto D."/>
            <person name="Nakagawa S."/>
            <person name="Yoshida T."/>
            <person name="Sawayama S."/>
        </authorList>
    </citation>
    <scope>NUCLEOTIDE SEQUENCE [LARGE SCALE GENOMIC DNA]</scope>
    <source>
        <strain evidence="1 2">NIES-144</strain>
    </source>
</reference>
<keyword evidence="2" id="KW-1185">Reference proteome</keyword>
<dbReference type="EMBL" id="BLLF01005134">
    <property type="protein sequence ID" value="GFH30768.1"/>
    <property type="molecule type" value="Genomic_DNA"/>
</dbReference>
<organism evidence="1 2">
    <name type="scientific">Haematococcus lacustris</name>
    <name type="common">Green alga</name>
    <name type="synonym">Haematococcus pluvialis</name>
    <dbReference type="NCBI Taxonomy" id="44745"/>
    <lineage>
        <taxon>Eukaryota</taxon>
        <taxon>Viridiplantae</taxon>
        <taxon>Chlorophyta</taxon>
        <taxon>core chlorophytes</taxon>
        <taxon>Chlorophyceae</taxon>
        <taxon>CS clade</taxon>
        <taxon>Chlamydomonadales</taxon>
        <taxon>Haematococcaceae</taxon>
        <taxon>Haematococcus</taxon>
    </lineage>
</organism>
<feature type="non-terminal residue" evidence="1">
    <location>
        <position position="74"/>
    </location>
</feature>
<feature type="non-terminal residue" evidence="1">
    <location>
        <position position="1"/>
    </location>
</feature>
<dbReference type="Proteomes" id="UP000485058">
    <property type="component" value="Unassembled WGS sequence"/>
</dbReference>
<name>A0A6A0ADM7_HAELA</name>
<protein>
    <submittedName>
        <fullName evidence="1">Uncharacterized protein</fullName>
    </submittedName>
</protein>
<comment type="caution">
    <text evidence="1">The sequence shown here is derived from an EMBL/GenBank/DDBJ whole genome shotgun (WGS) entry which is preliminary data.</text>
</comment>
<evidence type="ECO:0000313" key="2">
    <source>
        <dbReference type="Proteomes" id="UP000485058"/>
    </source>
</evidence>